<dbReference type="EMBL" id="JQOF01000007">
    <property type="protein sequence ID" value="KGA41642.1"/>
    <property type="molecule type" value="Genomic_DNA"/>
</dbReference>
<sequence>MALIGQANGGRYIGGTAGRREQLFRGIQVHNIKTGVERKAISRTKPLIQSNEAKHASKSCSSRQRARNFHIPIGNIQITYR</sequence>
<name>A0ABR4VQI1_9GAMM</name>
<protein>
    <submittedName>
        <fullName evidence="1">Uncharacterized protein</fullName>
    </submittedName>
</protein>
<dbReference type="Proteomes" id="UP000029447">
    <property type="component" value="Unassembled WGS sequence"/>
</dbReference>
<proteinExistence type="predicted"/>
<gene>
    <name evidence="1" type="ORF">KU75_10345</name>
</gene>
<comment type="caution">
    <text evidence="1">The sequence shown here is derived from an EMBL/GenBank/DDBJ whole genome shotgun (WGS) entry which is preliminary data.</text>
</comment>
<organism evidence="1 2">
    <name type="scientific">Pectobacterium odoriferum</name>
    <dbReference type="NCBI Taxonomy" id="78398"/>
    <lineage>
        <taxon>Bacteria</taxon>
        <taxon>Pseudomonadati</taxon>
        <taxon>Pseudomonadota</taxon>
        <taxon>Gammaproteobacteria</taxon>
        <taxon>Enterobacterales</taxon>
        <taxon>Pectobacteriaceae</taxon>
        <taxon>Pectobacterium</taxon>
    </lineage>
</organism>
<accession>A0ABR4VQI1</accession>
<evidence type="ECO:0000313" key="1">
    <source>
        <dbReference type="EMBL" id="KGA41642.1"/>
    </source>
</evidence>
<evidence type="ECO:0000313" key="2">
    <source>
        <dbReference type="Proteomes" id="UP000029447"/>
    </source>
</evidence>
<keyword evidence="2" id="KW-1185">Reference proteome</keyword>
<reference evidence="1 2" key="1">
    <citation type="submission" date="2014-08" db="EMBL/GenBank/DDBJ databases">
        <title>Genome sequences of NCPPB Pectobacterium isolates.</title>
        <authorList>
            <person name="Glover R.H."/>
            <person name="Sapp M."/>
            <person name="Elphinstone J."/>
        </authorList>
    </citation>
    <scope>NUCLEOTIDE SEQUENCE [LARGE SCALE GENOMIC DNA]</scope>
    <source>
        <strain evidence="1 2">NCPPB3841</strain>
    </source>
</reference>